<name>A0A8J3FK73_9ACTN</name>
<dbReference type="CDD" id="cd06259">
    <property type="entry name" value="YdcF-like"/>
    <property type="match status" value="1"/>
</dbReference>
<comment type="caution">
    <text evidence="2">The sequence shown here is derived from an EMBL/GenBank/DDBJ whole genome shotgun (WGS) entry which is preliminary data.</text>
</comment>
<organism evidence="2 3">
    <name type="scientific">Pilimelia terevasa</name>
    <dbReference type="NCBI Taxonomy" id="53372"/>
    <lineage>
        <taxon>Bacteria</taxon>
        <taxon>Bacillati</taxon>
        <taxon>Actinomycetota</taxon>
        <taxon>Actinomycetes</taxon>
        <taxon>Micromonosporales</taxon>
        <taxon>Micromonosporaceae</taxon>
        <taxon>Pilimelia</taxon>
    </lineage>
</organism>
<gene>
    <name evidence="2" type="ORF">GCM10010124_32520</name>
</gene>
<dbReference type="GO" id="GO:0005886">
    <property type="term" value="C:plasma membrane"/>
    <property type="evidence" value="ECO:0007669"/>
    <property type="project" value="TreeGrafter"/>
</dbReference>
<evidence type="ECO:0000313" key="2">
    <source>
        <dbReference type="EMBL" id="GGK37289.1"/>
    </source>
</evidence>
<reference evidence="2" key="2">
    <citation type="submission" date="2020-09" db="EMBL/GenBank/DDBJ databases">
        <authorList>
            <person name="Sun Q."/>
            <person name="Ohkuma M."/>
        </authorList>
    </citation>
    <scope>NUCLEOTIDE SEQUENCE</scope>
    <source>
        <strain evidence="2">JCM 3091</strain>
    </source>
</reference>
<reference evidence="2" key="1">
    <citation type="journal article" date="2014" name="Int. J. Syst. Evol. Microbiol.">
        <title>Complete genome sequence of Corynebacterium casei LMG S-19264T (=DSM 44701T), isolated from a smear-ripened cheese.</title>
        <authorList>
            <consortium name="US DOE Joint Genome Institute (JGI-PGF)"/>
            <person name="Walter F."/>
            <person name="Albersmeier A."/>
            <person name="Kalinowski J."/>
            <person name="Ruckert C."/>
        </authorList>
    </citation>
    <scope>NUCLEOTIDE SEQUENCE</scope>
    <source>
        <strain evidence="2">JCM 3091</strain>
    </source>
</reference>
<keyword evidence="3" id="KW-1185">Reference proteome</keyword>
<dbReference type="InterPro" id="IPR051599">
    <property type="entry name" value="Cell_Envelope_Assoc"/>
</dbReference>
<feature type="domain" description="DUF218" evidence="1">
    <location>
        <begin position="43"/>
        <end position="182"/>
    </location>
</feature>
<evidence type="ECO:0000259" key="1">
    <source>
        <dbReference type="Pfam" id="PF02698"/>
    </source>
</evidence>
<dbReference type="Pfam" id="PF02698">
    <property type="entry name" value="DUF218"/>
    <property type="match status" value="1"/>
</dbReference>
<dbReference type="AlphaFoldDB" id="A0A8J3FK73"/>
<dbReference type="InterPro" id="IPR003848">
    <property type="entry name" value="DUF218"/>
</dbReference>
<dbReference type="PANTHER" id="PTHR30336">
    <property type="entry name" value="INNER MEMBRANE PROTEIN, PROBABLE PERMEASE"/>
    <property type="match status" value="1"/>
</dbReference>
<proteinExistence type="predicted"/>
<accession>A0A8J3FK73</accession>
<dbReference type="EMBL" id="BMQC01000012">
    <property type="protein sequence ID" value="GGK37289.1"/>
    <property type="molecule type" value="Genomic_DNA"/>
</dbReference>
<dbReference type="Proteomes" id="UP000662200">
    <property type="component" value="Unassembled WGS sequence"/>
</dbReference>
<dbReference type="PANTHER" id="PTHR30336:SF6">
    <property type="entry name" value="INTEGRAL MEMBRANE PROTEIN"/>
    <property type="match status" value="1"/>
</dbReference>
<evidence type="ECO:0000313" key="3">
    <source>
        <dbReference type="Proteomes" id="UP000662200"/>
    </source>
</evidence>
<sequence length="220" mass="23046">MLWRGGLAAVAVVLAAVVAATAWIRVGAAGRVHDLAAAPAAPVAIVLGAQVDHDGIPSAFLAARLDIAAALYARRTVSAVLVSGDHGRWSYDEPGAMAHRLTALGVPQARIVQDHAGFDTYDSCQRAYRVFGVREAVVVTQSFHIARAVTLCAEAGIRTTGVGDDSVRVHGLQWRRGAVREYGAAVKAAVDVLSGRDPVFLGPVQRSLETATGPPERAAR</sequence>
<protein>
    <recommendedName>
        <fullName evidence="1">DUF218 domain-containing protein</fullName>
    </recommendedName>
</protein>